<dbReference type="Pfam" id="PF09535">
    <property type="entry name" value="Gmx_para_CXXCG"/>
    <property type="match status" value="1"/>
</dbReference>
<dbReference type="EMBL" id="JAQNDM010000002">
    <property type="protein sequence ID" value="MDC0710473.1"/>
    <property type="molecule type" value="Genomic_DNA"/>
</dbReference>
<evidence type="ECO:0000313" key="1">
    <source>
        <dbReference type="EMBL" id="MDC0710473.1"/>
    </source>
</evidence>
<dbReference type="InterPro" id="IPR011750">
    <property type="entry name" value="Gmx_para_CXXCG"/>
</dbReference>
<protein>
    <submittedName>
        <fullName evidence="1">Double-CXXCG motif protein</fullName>
    </submittedName>
</protein>
<proteinExistence type="predicted"/>
<keyword evidence="2" id="KW-1185">Reference proteome</keyword>
<dbReference type="Proteomes" id="UP001221838">
    <property type="component" value="Unassembled WGS sequence"/>
</dbReference>
<dbReference type="NCBIfam" id="TIGR02264">
    <property type="entry name" value="gmx_para_CXXCG"/>
    <property type="match status" value="1"/>
</dbReference>
<name>A0ABT5DBH5_9BACT</name>
<gene>
    <name evidence="1" type="ORF">POL68_18490</name>
</gene>
<sequence length="238" mass="26207">MSQFYWLREGRSPSLTGSLQAKHRWGLPGLHCSACGATWAGSASAFPGVDLTSLPERAAFEKARPEPLEEFVRLRERVRPLVPVGAQLLPGAELGPLEGTASGAFGQFFLQSAWMPLIRREALERLQAEGIRGLRAFPTQLRFRQKSPPELLELEIAAHGRLHPECFPADAPARCAMCGRLGLRRPERMLLDAASLPEQLDVFRLTDFETTLVGTKPFVEAVQRLGLSGIDSGELPTR</sequence>
<reference evidence="1 2" key="1">
    <citation type="submission" date="2022-11" db="EMBL/GenBank/DDBJ databases">
        <title>Minimal conservation of predation-associated metabolite biosynthetic gene clusters underscores biosynthetic potential of Myxococcota including descriptions for ten novel species: Archangium lansinium sp. nov., Myxococcus landrumus sp. nov., Nannocystis bai.</title>
        <authorList>
            <person name="Ahearne A."/>
            <person name="Stevens C."/>
            <person name="Dowd S."/>
        </authorList>
    </citation>
    <scope>NUCLEOTIDE SEQUENCE [LARGE SCALE GENOMIC DNA]</scope>
    <source>
        <strain evidence="1 2">NCWAL01</strain>
    </source>
</reference>
<organism evidence="1 2">
    <name type="scientific">Stigmatella ashevillensis</name>
    <dbReference type="NCBI Taxonomy" id="2995309"/>
    <lineage>
        <taxon>Bacteria</taxon>
        <taxon>Pseudomonadati</taxon>
        <taxon>Myxococcota</taxon>
        <taxon>Myxococcia</taxon>
        <taxon>Myxococcales</taxon>
        <taxon>Cystobacterineae</taxon>
        <taxon>Archangiaceae</taxon>
        <taxon>Stigmatella</taxon>
    </lineage>
</organism>
<comment type="caution">
    <text evidence="1">The sequence shown here is derived from an EMBL/GenBank/DDBJ whole genome shotgun (WGS) entry which is preliminary data.</text>
</comment>
<evidence type="ECO:0000313" key="2">
    <source>
        <dbReference type="Proteomes" id="UP001221838"/>
    </source>
</evidence>
<accession>A0ABT5DBH5</accession>